<proteinExistence type="predicted"/>
<evidence type="ECO:0000313" key="2">
    <source>
        <dbReference type="Proteomes" id="UP000636110"/>
    </source>
</evidence>
<protein>
    <submittedName>
        <fullName evidence="1">Uncharacterized protein</fullName>
    </submittedName>
</protein>
<comment type="caution">
    <text evidence="1">The sequence shown here is derived from an EMBL/GenBank/DDBJ whole genome shotgun (WGS) entry which is preliminary data.</text>
</comment>
<sequence>MSVSRNGMHGWPSGKLGNVVSYMLRGQLVHRTVGKQGKPSLKQKANHQSMAVVTRFLGHFKDYLGNGFELEARGTIRNQHNLAVSCNKKNALKGEYPDISIDYAKVQLSKGSLQQPRNIRLEKVEGGLQISWDPLYESGSGSQYDDCLQLAVYFPKSRTKKIEFF</sequence>
<accession>A0ABR6F254</accession>
<evidence type="ECO:0000313" key="1">
    <source>
        <dbReference type="EMBL" id="MBB2151094.1"/>
    </source>
</evidence>
<organism evidence="1 2">
    <name type="scientific">Pedobacter gandavensis</name>
    <dbReference type="NCBI Taxonomy" id="2679963"/>
    <lineage>
        <taxon>Bacteria</taxon>
        <taxon>Pseudomonadati</taxon>
        <taxon>Bacteroidota</taxon>
        <taxon>Sphingobacteriia</taxon>
        <taxon>Sphingobacteriales</taxon>
        <taxon>Sphingobacteriaceae</taxon>
        <taxon>Pedobacter</taxon>
    </lineage>
</organism>
<dbReference type="InterPro" id="IPR046233">
    <property type="entry name" value="DUF6266"/>
</dbReference>
<reference evidence="1 2" key="1">
    <citation type="submission" date="2019-11" db="EMBL/GenBank/DDBJ databases">
        <title>Description of Pedobacter sp. LMG 31462T.</title>
        <authorList>
            <person name="Carlier A."/>
            <person name="Qi S."/>
            <person name="Vandamme P."/>
        </authorList>
    </citation>
    <scope>NUCLEOTIDE SEQUENCE [LARGE SCALE GENOMIC DNA]</scope>
    <source>
        <strain evidence="1 2">LMG 31462</strain>
    </source>
</reference>
<gene>
    <name evidence="1" type="ORF">GM920_19510</name>
</gene>
<name>A0ABR6F254_9SPHI</name>
<keyword evidence="2" id="KW-1185">Reference proteome</keyword>
<dbReference type="Pfam" id="PF19781">
    <property type="entry name" value="DUF6266"/>
    <property type="match status" value="1"/>
</dbReference>
<dbReference type="RefSeq" id="WP_182960617.1">
    <property type="nucleotide sequence ID" value="NZ_WNXC01000008.1"/>
</dbReference>
<dbReference type="Proteomes" id="UP000636110">
    <property type="component" value="Unassembled WGS sequence"/>
</dbReference>
<dbReference type="EMBL" id="WNXC01000008">
    <property type="protein sequence ID" value="MBB2151094.1"/>
    <property type="molecule type" value="Genomic_DNA"/>
</dbReference>